<proteinExistence type="predicted"/>
<dbReference type="PANTHER" id="PTHR21615:SF2">
    <property type="entry name" value="CYCLIN N-TERMINAL DOMAIN-CONTAINING PROTEIN 1"/>
    <property type="match status" value="1"/>
</dbReference>
<keyword evidence="2" id="KW-1185">Reference proteome</keyword>
<dbReference type="Proteomes" id="UP001054945">
    <property type="component" value="Unassembled WGS sequence"/>
</dbReference>
<sequence length="151" mass="17491">MSAPILTEVKNIRKIPFDLLEESLFYMAKRNQERIRSAISLNWNGHLTSLNLSSTLASIFKLEKSVKYVALEIYERFLAYHVLELRQSVKDRQETDRPLSWEVIEERITEQTVLRVLTSIQLASKLSSHYDHVLPTQVAEFLEKSGGKSLQ</sequence>
<name>A0AAV4PNH2_CAEEX</name>
<gene>
    <name evidence="1" type="primary">Cntd1_2</name>
    <name evidence="1" type="ORF">CEXT_389231</name>
</gene>
<evidence type="ECO:0000313" key="2">
    <source>
        <dbReference type="Proteomes" id="UP001054945"/>
    </source>
</evidence>
<organism evidence="1 2">
    <name type="scientific">Caerostris extrusa</name>
    <name type="common">Bark spider</name>
    <name type="synonym">Caerostris bankana</name>
    <dbReference type="NCBI Taxonomy" id="172846"/>
    <lineage>
        <taxon>Eukaryota</taxon>
        <taxon>Metazoa</taxon>
        <taxon>Ecdysozoa</taxon>
        <taxon>Arthropoda</taxon>
        <taxon>Chelicerata</taxon>
        <taxon>Arachnida</taxon>
        <taxon>Araneae</taxon>
        <taxon>Araneomorphae</taxon>
        <taxon>Entelegynae</taxon>
        <taxon>Araneoidea</taxon>
        <taxon>Araneidae</taxon>
        <taxon>Caerostris</taxon>
    </lineage>
</organism>
<protein>
    <submittedName>
        <fullName evidence="1">Cyclin N-terminal domain-containing protein 1</fullName>
    </submittedName>
</protein>
<evidence type="ECO:0000313" key="1">
    <source>
        <dbReference type="EMBL" id="GIX97409.1"/>
    </source>
</evidence>
<reference evidence="1 2" key="1">
    <citation type="submission" date="2021-06" db="EMBL/GenBank/DDBJ databases">
        <title>Caerostris extrusa draft genome.</title>
        <authorList>
            <person name="Kono N."/>
            <person name="Arakawa K."/>
        </authorList>
    </citation>
    <scope>NUCLEOTIDE SEQUENCE [LARGE SCALE GENOMIC DNA]</scope>
</reference>
<dbReference type="EMBL" id="BPLR01004776">
    <property type="protein sequence ID" value="GIX97409.1"/>
    <property type="molecule type" value="Genomic_DNA"/>
</dbReference>
<dbReference type="GO" id="GO:0035861">
    <property type="term" value="C:site of double-strand break"/>
    <property type="evidence" value="ECO:0007669"/>
    <property type="project" value="TreeGrafter"/>
</dbReference>
<accession>A0AAV4PNH2</accession>
<comment type="caution">
    <text evidence="1">The sequence shown here is derived from an EMBL/GenBank/DDBJ whole genome shotgun (WGS) entry which is preliminary data.</text>
</comment>
<dbReference type="GO" id="GO:0007131">
    <property type="term" value="P:reciprocal meiotic recombination"/>
    <property type="evidence" value="ECO:0007669"/>
    <property type="project" value="TreeGrafter"/>
</dbReference>
<dbReference type="PANTHER" id="PTHR21615">
    <property type="entry name" value="CYCLIN N-TERMINAL DOMAIN-CONTAINING PROTEIN 1"/>
    <property type="match status" value="1"/>
</dbReference>
<dbReference type="AlphaFoldDB" id="A0AAV4PNH2"/>